<sequence length="725" mass="83050">MIKTNILALLLLAALTATAQKGDPVKTTFQSSREWRPTIDNRADAVMIYGTGGNPSDKSRKIPFEERVKSWRDRGYITHFMTGIAWGEYQDYFTGKWDGKMHLDEGQVDVKGDTIWHGHMVPYIVPTENYLKYIKEMHVKRVIDAGIDAIFMEEPEFWARAGYSESFKKEWKKYYGFDWRPQHESPENTYLSNKLKYALYLNALNEVFTYAKSYGKTKGMDVKCYVPTHSLINYSQWMIVSPEASLASLPCVDGYIAQVWTGTSREPNYFNGVAKERVFETAFLEYGAMESMTAPTGRKMFFLTDPIEDWPRDWADYKKNYQATFTAQLLYPNIADYEVMPWPERIYEGLYKTSAKSDQKEKIPRHYSTQMQVMINSLNSMPKTTSKVSGSTGISILVANSLMFQRFPTHAGYDDPQLANFYGLALPFLKRGVPVKTVHLENLAVKNALAETKVLLMSYSNMKPLAPEAHQYLADWVKNGGVLIYCATDLDPFQSVQEWWNTNGNQYQRPSDHLFEKMGLRDGMAKEGQYSYGKGTFYVLRSDPKEFVVKPNNSQKLLDLTKSLYDARSKSGKLQFKNYFTLTRGIYDLIAVLDESVSNQPYQVKGNLIDLFDPTLPIVTSKNIQPNEQCLFVNIDHVANKQKPQVLASASRIYDEKSTGHQYSFTAKSPINTTNISRILLPGKPKSLVVDKKEVFAEANWDTKTKTYLLEFENSPEGVYVDIKW</sequence>
<name>A0ABP7ZUU7_9SPHI</name>
<keyword evidence="1" id="KW-0732">Signal</keyword>
<feature type="chain" id="PRO_5046812362" description="Beta-galactosidase trimerisation domain-containing protein" evidence="1">
    <location>
        <begin position="20"/>
        <end position="725"/>
    </location>
</feature>
<evidence type="ECO:0000256" key="1">
    <source>
        <dbReference type="SAM" id="SignalP"/>
    </source>
</evidence>
<evidence type="ECO:0000313" key="3">
    <source>
        <dbReference type="Proteomes" id="UP001500167"/>
    </source>
</evidence>
<proteinExistence type="predicted"/>
<gene>
    <name evidence="2" type="ORF">GCM10022218_10260</name>
</gene>
<keyword evidence="3" id="KW-1185">Reference proteome</keyword>
<evidence type="ECO:0008006" key="4">
    <source>
        <dbReference type="Google" id="ProtNLM"/>
    </source>
</evidence>
<organism evidence="2 3">
    <name type="scientific">Sphingobacterium ginsenosidimutans</name>
    <dbReference type="NCBI Taxonomy" id="687845"/>
    <lineage>
        <taxon>Bacteria</taxon>
        <taxon>Pseudomonadati</taxon>
        <taxon>Bacteroidota</taxon>
        <taxon>Sphingobacteriia</taxon>
        <taxon>Sphingobacteriales</taxon>
        <taxon>Sphingobacteriaceae</taxon>
        <taxon>Sphingobacterium</taxon>
    </lineage>
</organism>
<dbReference type="Proteomes" id="UP001500167">
    <property type="component" value="Unassembled WGS sequence"/>
</dbReference>
<evidence type="ECO:0000313" key="2">
    <source>
        <dbReference type="EMBL" id="GAA4170952.1"/>
    </source>
</evidence>
<reference evidence="3" key="1">
    <citation type="journal article" date="2019" name="Int. J. Syst. Evol. Microbiol.">
        <title>The Global Catalogue of Microorganisms (GCM) 10K type strain sequencing project: providing services to taxonomists for standard genome sequencing and annotation.</title>
        <authorList>
            <consortium name="The Broad Institute Genomics Platform"/>
            <consortium name="The Broad Institute Genome Sequencing Center for Infectious Disease"/>
            <person name="Wu L."/>
            <person name="Ma J."/>
        </authorList>
    </citation>
    <scope>NUCLEOTIDE SEQUENCE [LARGE SCALE GENOMIC DNA]</scope>
    <source>
        <strain evidence="3">JCM 16722</strain>
    </source>
</reference>
<feature type="signal peptide" evidence="1">
    <location>
        <begin position="1"/>
        <end position="19"/>
    </location>
</feature>
<dbReference type="EMBL" id="BAAAZK010000002">
    <property type="protein sequence ID" value="GAA4170952.1"/>
    <property type="molecule type" value="Genomic_DNA"/>
</dbReference>
<comment type="caution">
    <text evidence="2">The sequence shown here is derived from an EMBL/GenBank/DDBJ whole genome shotgun (WGS) entry which is preliminary data.</text>
</comment>
<protein>
    <recommendedName>
        <fullName evidence="4">Beta-galactosidase trimerisation domain-containing protein</fullName>
    </recommendedName>
</protein>
<accession>A0ABP7ZUU7</accession>
<dbReference type="RefSeq" id="WP_346084649.1">
    <property type="nucleotide sequence ID" value="NZ_BAAAZK010000002.1"/>
</dbReference>